<protein>
    <submittedName>
        <fullName evidence="1">Uncharacterized protein</fullName>
    </submittedName>
</protein>
<evidence type="ECO:0000313" key="1">
    <source>
        <dbReference type="EMBL" id="PPK81372.1"/>
    </source>
</evidence>
<organism evidence="1 2">
    <name type="scientific">Lacrimispora xylanisolvens</name>
    <dbReference type="NCBI Taxonomy" id="384636"/>
    <lineage>
        <taxon>Bacteria</taxon>
        <taxon>Bacillati</taxon>
        <taxon>Bacillota</taxon>
        <taxon>Clostridia</taxon>
        <taxon>Lachnospirales</taxon>
        <taxon>Lachnospiraceae</taxon>
        <taxon>Lacrimispora</taxon>
    </lineage>
</organism>
<keyword evidence="2" id="KW-1185">Reference proteome</keyword>
<reference evidence="1 2" key="1">
    <citation type="submission" date="2018-02" db="EMBL/GenBank/DDBJ databases">
        <title>Genomic Encyclopedia of Archaeal and Bacterial Type Strains, Phase II (KMG-II): from individual species to whole genera.</title>
        <authorList>
            <person name="Goeker M."/>
        </authorList>
    </citation>
    <scope>NUCLEOTIDE SEQUENCE [LARGE SCALE GENOMIC DNA]</scope>
    <source>
        <strain evidence="1 2">DSM 3808</strain>
    </source>
</reference>
<name>A0A2S6HUF0_9FIRM</name>
<proteinExistence type="predicted"/>
<gene>
    <name evidence="1" type="ORF">BXY41_104174</name>
</gene>
<dbReference type="AlphaFoldDB" id="A0A2S6HUF0"/>
<dbReference type="RefSeq" id="WP_104436465.1">
    <property type="nucleotide sequence ID" value="NZ_PTJA01000004.1"/>
</dbReference>
<accession>A0A2S6HUF0</accession>
<comment type="caution">
    <text evidence="1">The sequence shown here is derived from an EMBL/GenBank/DDBJ whole genome shotgun (WGS) entry which is preliminary data.</text>
</comment>
<sequence>MNRCNELEECIEEYRKVRIEKKSDYLANNLTSMETLFYEKLELLVKEQTSLQESETEREVKYFYLCRLMSSEYTESYESVLGLSTQMLYLDEQKSQVYWFPHLIYKNIQMDMKEVEQIVRKKFLRLEASELFYLKRKLLGDDWNLLQKCFSDLIKGAMEVFMNRSLKLEKELVVLSGNYMDHLQIVWHGDTERR</sequence>
<dbReference type="EMBL" id="PTJA01000004">
    <property type="protein sequence ID" value="PPK81372.1"/>
    <property type="molecule type" value="Genomic_DNA"/>
</dbReference>
<dbReference type="Proteomes" id="UP000237749">
    <property type="component" value="Unassembled WGS sequence"/>
</dbReference>
<evidence type="ECO:0000313" key="2">
    <source>
        <dbReference type="Proteomes" id="UP000237749"/>
    </source>
</evidence>